<keyword evidence="3" id="KW-1185">Reference proteome</keyword>
<feature type="compositionally biased region" description="Acidic residues" evidence="1">
    <location>
        <begin position="193"/>
        <end position="210"/>
    </location>
</feature>
<evidence type="ECO:0000313" key="2">
    <source>
        <dbReference type="EMBL" id="KAF6807496.1"/>
    </source>
</evidence>
<dbReference type="EMBL" id="WIGN01000136">
    <property type="protein sequence ID" value="KAF6807496.1"/>
    <property type="molecule type" value="Genomic_DNA"/>
</dbReference>
<feature type="compositionally biased region" description="Basic and acidic residues" evidence="1">
    <location>
        <begin position="71"/>
        <end position="80"/>
    </location>
</feature>
<name>A0A8H6MTE8_9PEZI</name>
<feature type="compositionally biased region" description="Polar residues" evidence="1">
    <location>
        <begin position="40"/>
        <end position="57"/>
    </location>
</feature>
<evidence type="ECO:0000313" key="3">
    <source>
        <dbReference type="Proteomes" id="UP000652219"/>
    </source>
</evidence>
<accession>A0A8H6MTE8</accession>
<feature type="region of interest" description="Disordered" evidence="1">
    <location>
        <begin position="1"/>
        <end position="277"/>
    </location>
</feature>
<dbReference type="Proteomes" id="UP000652219">
    <property type="component" value="Unassembled WGS sequence"/>
</dbReference>
<feature type="compositionally biased region" description="Acidic residues" evidence="1">
    <location>
        <begin position="121"/>
        <end position="133"/>
    </location>
</feature>
<evidence type="ECO:0000256" key="1">
    <source>
        <dbReference type="SAM" id="MobiDB-lite"/>
    </source>
</evidence>
<gene>
    <name evidence="2" type="ORF">CSOJ01_08149</name>
</gene>
<reference evidence="2 3" key="1">
    <citation type="journal article" date="2020" name="Phytopathology">
        <title>Genome Sequence Resources of Colletotrichum truncatum, C. plurivorum, C. musicola, and C. sojae: Four Species Pathogenic to Soybean (Glycine max).</title>
        <authorList>
            <person name="Rogerio F."/>
            <person name="Boufleur T.R."/>
            <person name="Ciampi-Guillardi M."/>
            <person name="Sukno S.A."/>
            <person name="Thon M.R."/>
            <person name="Massola Junior N.S."/>
            <person name="Baroncelli R."/>
        </authorList>
    </citation>
    <scope>NUCLEOTIDE SEQUENCE [LARGE SCALE GENOMIC DNA]</scope>
    <source>
        <strain evidence="2 3">LFN0009</strain>
    </source>
</reference>
<organism evidence="2 3">
    <name type="scientific">Colletotrichum sojae</name>
    <dbReference type="NCBI Taxonomy" id="2175907"/>
    <lineage>
        <taxon>Eukaryota</taxon>
        <taxon>Fungi</taxon>
        <taxon>Dikarya</taxon>
        <taxon>Ascomycota</taxon>
        <taxon>Pezizomycotina</taxon>
        <taxon>Sordariomycetes</taxon>
        <taxon>Hypocreomycetidae</taxon>
        <taxon>Glomerellales</taxon>
        <taxon>Glomerellaceae</taxon>
        <taxon>Colletotrichum</taxon>
        <taxon>Colletotrichum orchidearum species complex</taxon>
    </lineage>
</organism>
<proteinExistence type="predicted"/>
<feature type="compositionally biased region" description="Acidic residues" evidence="1">
    <location>
        <begin position="221"/>
        <end position="230"/>
    </location>
</feature>
<comment type="caution">
    <text evidence="2">The sequence shown here is derived from an EMBL/GenBank/DDBJ whole genome shotgun (WGS) entry which is preliminary data.</text>
</comment>
<dbReference type="AlphaFoldDB" id="A0A8H6MTE8"/>
<sequence>MTQPPPSTPTPRRFLLSKRQPPQSQRKTPGSGPSVFAGSQRFQTTPQFAPPSSAQRPPSTPGFPGTIRPSRQRDPIHDELESSPPDVPPSVTRPARTILGGGTQRGTLRSTQKLKEKIESDSDIASDSQEDDEKDRAPPLGYGVNDSIEVESFVASDTQSLPEERKPKRRRISISPVHSWEGDAVDDTAGSLQEEDGTQVDSDPEDDELPDAPGGTPAETSDTEMDEDASVPDPNQADAAKPQPTFHRAPRFKVSEAEASNLEGLPPTFSPQRRRGPKYMAGGLAAELQSWLAEVRGWGGGGDRPPDLVMRIVVDEVRSGNRMYLVRGRRVVEDGSMREEIAARLMLAGEGRLTGLGQRAPFAVGSSISISQPAWEVAIEGTSWIVACDWAVS</sequence>
<protein>
    <submittedName>
        <fullName evidence="2">Uncharacterized protein</fullName>
    </submittedName>
</protein>